<dbReference type="Pfam" id="PF01232">
    <property type="entry name" value="Mannitol_dh"/>
    <property type="match status" value="1"/>
</dbReference>
<feature type="domain" description="Mannitol dehydrogenase N-terminal" evidence="8">
    <location>
        <begin position="8"/>
        <end position="211"/>
    </location>
</feature>
<keyword evidence="5" id="KW-0560">Oxidoreductase</keyword>
<dbReference type="SUPFAM" id="SSF48179">
    <property type="entry name" value="6-phosphogluconate dehydrogenase C-terminal domain-like"/>
    <property type="match status" value="1"/>
</dbReference>
<dbReference type="STRING" id="1884261.A0A5C3QKZ0"/>
<dbReference type="HAMAP" id="MF_00196">
    <property type="entry name" value="Mannitol_dehydrog"/>
    <property type="match status" value="1"/>
</dbReference>
<dbReference type="GO" id="GO:0005829">
    <property type="term" value="C:cytosol"/>
    <property type="evidence" value="ECO:0007669"/>
    <property type="project" value="TreeGrafter"/>
</dbReference>
<dbReference type="InterPro" id="IPR000669">
    <property type="entry name" value="Mannitol_DH"/>
</dbReference>
<dbReference type="SUPFAM" id="SSF51735">
    <property type="entry name" value="NAD(P)-binding Rossmann-fold domains"/>
    <property type="match status" value="1"/>
</dbReference>
<dbReference type="Gene3D" id="1.10.1040.10">
    <property type="entry name" value="N-(1-d-carboxylethyl)-l-norvaline Dehydrogenase, domain 2"/>
    <property type="match status" value="1"/>
</dbReference>
<dbReference type="NCBIfam" id="NF002652">
    <property type="entry name" value="PRK02318.2-5"/>
    <property type="match status" value="1"/>
</dbReference>
<dbReference type="PANTHER" id="PTHR30524:SF0">
    <property type="entry name" value="ALTRONATE OXIDOREDUCTASE-RELATED"/>
    <property type="match status" value="1"/>
</dbReference>
<keyword evidence="6" id="KW-0520">NAD</keyword>
<dbReference type="GO" id="GO:0008926">
    <property type="term" value="F:mannitol-1-phosphate 5-dehydrogenase activity"/>
    <property type="evidence" value="ECO:0007669"/>
    <property type="project" value="UniProtKB-EC"/>
</dbReference>
<dbReference type="InterPro" id="IPR023028">
    <property type="entry name" value="Mannitol_1_phos_5_DH"/>
</dbReference>
<gene>
    <name evidence="10" type="ORF">BDV98DRAFT_528100</name>
</gene>
<reference evidence="10 11" key="1">
    <citation type="journal article" date="2019" name="Nat. Ecol. Evol.">
        <title>Megaphylogeny resolves global patterns of mushroom evolution.</title>
        <authorList>
            <person name="Varga T."/>
            <person name="Krizsan K."/>
            <person name="Foldi C."/>
            <person name="Dima B."/>
            <person name="Sanchez-Garcia M."/>
            <person name="Sanchez-Ramirez S."/>
            <person name="Szollosi G.J."/>
            <person name="Szarkandi J.G."/>
            <person name="Papp V."/>
            <person name="Albert L."/>
            <person name="Andreopoulos W."/>
            <person name="Angelini C."/>
            <person name="Antonin V."/>
            <person name="Barry K.W."/>
            <person name="Bougher N.L."/>
            <person name="Buchanan P."/>
            <person name="Buyck B."/>
            <person name="Bense V."/>
            <person name="Catcheside P."/>
            <person name="Chovatia M."/>
            <person name="Cooper J."/>
            <person name="Damon W."/>
            <person name="Desjardin D."/>
            <person name="Finy P."/>
            <person name="Geml J."/>
            <person name="Haridas S."/>
            <person name="Hughes K."/>
            <person name="Justo A."/>
            <person name="Karasinski D."/>
            <person name="Kautmanova I."/>
            <person name="Kiss B."/>
            <person name="Kocsube S."/>
            <person name="Kotiranta H."/>
            <person name="LaButti K.M."/>
            <person name="Lechner B.E."/>
            <person name="Liimatainen K."/>
            <person name="Lipzen A."/>
            <person name="Lukacs Z."/>
            <person name="Mihaltcheva S."/>
            <person name="Morgado L.N."/>
            <person name="Niskanen T."/>
            <person name="Noordeloos M.E."/>
            <person name="Ohm R.A."/>
            <person name="Ortiz-Santana B."/>
            <person name="Ovrebo C."/>
            <person name="Racz N."/>
            <person name="Riley R."/>
            <person name="Savchenko A."/>
            <person name="Shiryaev A."/>
            <person name="Soop K."/>
            <person name="Spirin V."/>
            <person name="Szebenyi C."/>
            <person name="Tomsovsky M."/>
            <person name="Tulloss R.E."/>
            <person name="Uehling J."/>
            <person name="Grigoriev I.V."/>
            <person name="Vagvolgyi C."/>
            <person name="Papp T."/>
            <person name="Martin F.M."/>
            <person name="Miettinen O."/>
            <person name="Hibbett D.S."/>
            <person name="Nagy L.G."/>
        </authorList>
    </citation>
    <scope>NUCLEOTIDE SEQUENCE [LARGE SCALE GENOMIC DNA]</scope>
    <source>
        <strain evidence="10 11">CBS 309.79</strain>
    </source>
</reference>
<dbReference type="InterPro" id="IPR036291">
    <property type="entry name" value="NAD(P)-bd_dom_sf"/>
</dbReference>
<evidence type="ECO:0000256" key="3">
    <source>
        <dbReference type="ARBA" id="ARBA00012939"/>
    </source>
</evidence>
<accession>A0A5C3QKZ0</accession>
<dbReference type="Proteomes" id="UP000305067">
    <property type="component" value="Unassembled WGS sequence"/>
</dbReference>
<comment type="subunit">
    <text evidence="2">Monomer.</text>
</comment>
<dbReference type="EC" id="1.1.1.17" evidence="3"/>
<evidence type="ECO:0000256" key="5">
    <source>
        <dbReference type="ARBA" id="ARBA00023002"/>
    </source>
</evidence>
<keyword evidence="11" id="KW-1185">Reference proteome</keyword>
<dbReference type="InterPro" id="IPR008927">
    <property type="entry name" value="6-PGluconate_DH-like_C_sf"/>
</dbReference>
<dbReference type="AlphaFoldDB" id="A0A5C3QKZ0"/>
<evidence type="ECO:0000256" key="6">
    <source>
        <dbReference type="ARBA" id="ARBA00023027"/>
    </source>
</evidence>
<evidence type="ECO:0000256" key="2">
    <source>
        <dbReference type="ARBA" id="ARBA00011245"/>
    </source>
</evidence>
<protein>
    <recommendedName>
        <fullName evidence="4">Mannitol-1-phosphate 5-dehydrogenase</fullName>
        <ecNumber evidence="3">1.1.1.17</ecNumber>
    </recommendedName>
</protein>
<dbReference type="PROSITE" id="PS00974">
    <property type="entry name" value="MANNITOL_DHGENASE"/>
    <property type="match status" value="1"/>
</dbReference>
<comment type="similarity">
    <text evidence="1">Belongs to the mannitol dehydrogenase family.</text>
</comment>
<evidence type="ECO:0000259" key="8">
    <source>
        <dbReference type="Pfam" id="PF01232"/>
    </source>
</evidence>
<dbReference type="OrthoDB" id="418169at2759"/>
<feature type="domain" description="Mannitol dehydrogenase C-terminal" evidence="9">
    <location>
        <begin position="226"/>
        <end position="395"/>
    </location>
</feature>
<evidence type="ECO:0000256" key="7">
    <source>
        <dbReference type="ARBA" id="ARBA00048615"/>
    </source>
</evidence>
<evidence type="ECO:0000256" key="1">
    <source>
        <dbReference type="ARBA" id="ARBA00006541"/>
    </source>
</evidence>
<proteinExistence type="inferred from homology"/>
<dbReference type="Gene3D" id="3.40.50.720">
    <property type="entry name" value="NAD(P)-binding Rossmann-like Domain"/>
    <property type="match status" value="1"/>
</dbReference>
<dbReference type="PANTHER" id="PTHR30524">
    <property type="entry name" value="MANNITOL-1-PHOSPHATE 5-DEHYDROGENASE"/>
    <property type="match status" value="1"/>
</dbReference>
<evidence type="ECO:0000256" key="4">
    <source>
        <dbReference type="ARBA" id="ARBA00016219"/>
    </source>
</evidence>
<dbReference type="InterPro" id="IPR013328">
    <property type="entry name" value="6PGD_dom2"/>
</dbReference>
<organism evidence="10 11">
    <name type="scientific">Pterulicium gracile</name>
    <dbReference type="NCBI Taxonomy" id="1884261"/>
    <lineage>
        <taxon>Eukaryota</taxon>
        <taxon>Fungi</taxon>
        <taxon>Dikarya</taxon>
        <taxon>Basidiomycota</taxon>
        <taxon>Agaricomycotina</taxon>
        <taxon>Agaricomycetes</taxon>
        <taxon>Agaricomycetidae</taxon>
        <taxon>Agaricales</taxon>
        <taxon>Pleurotineae</taxon>
        <taxon>Pterulaceae</taxon>
        <taxon>Pterulicium</taxon>
    </lineage>
</organism>
<dbReference type="EMBL" id="ML178822">
    <property type="protein sequence ID" value="TFL02442.1"/>
    <property type="molecule type" value="Genomic_DNA"/>
</dbReference>
<dbReference type="NCBIfam" id="NF002646">
    <property type="entry name" value="PRK02318.1-2"/>
    <property type="match status" value="1"/>
</dbReference>
<dbReference type="PRINTS" id="PR00084">
    <property type="entry name" value="MTLDHDRGNASE"/>
</dbReference>
<evidence type="ECO:0000313" key="11">
    <source>
        <dbReference type="Proteomes" id="UP000305067"/>
    </source>
</evidence>
<dbReference type="InterPro" id="IPR023027">
    <property type="entry name" value="Mannitol_DH_CS"/>
</dbReference>
<evidence type="ECO:0000259" key="9">
    <source>
        <dbReference type="Pfam" id="PF08125"/>
    </source>
</evidence>
<dbReference type="Pfam" id="PF08125">
    <property type="entry name" value="Mannitol_dh_C"/>
    <property type="match status" value="1"/>
</dbReference>
<dbReference type="InterPro" id="IPR013118">
    <property type="entry name" value="Mannitol_DH_C"/>
</dbReference>
<dbReference type="InterPro" id="IPR013131">
    <property type="entry name" value="Mannitol_DH_N"/>
</dbReference>
<evidence type="ECO:0000313" key="10">
    <source>
        <dbReference type="EMBL" id="TFL02442.1"/>
    </source>
</evidence>
<sequence>MSSSSSHTAVHFGAGNIGRGFIGPLLVEAGYSVIFADVDKEIIAAIHEDNHYDVHLLDEKEVGKPVKDISVTDVDGILSTSPELIDKIADDADIITTAVGPNILARIAPTIAKGLTRRAEKGNTNSLNIIACENMVNATDKLQQHVLENLPTDTTHKVHQYIRDHVGFANCSVDRIVPPQSSASSSDDGQGVDLDVFVEVYHEWVIEETSLQPLPLSIPGAKFKPDLSPYIERKLFTLNTGHALTAYLGYLKEPTTTIDVAVLDPEIHKIVLGAMSESGAALQKKHGFTKKEHDKYIQQIITRFKNANLKDDVVRVGRSPLRKLSEGDRILGPLLLCRKYELPVDNLLIGVAAALRYDNPDDEESVELQKKIKETGLEAYVEKIVGKDDGEKVLKAYKGFESWSEKKLESPN</sequence>
<comment type="catalytic activity">
    <reaction evidence="7">
        <text>D-mannitol 1-phosphate + NAD(+) = beta-D-fructose 6-phosphate + NADH + H(+)</text>
        <dbReference type="Rhea" id="RHEA:19661"/>
        <dbReference type="ChEBI" id="CHEBI:15378"/>
        <dbReference type="ChEBI" id="CHEBI:57540"/>
        <dbReference type="ChEBI" id="CHEBI:57634"/>
        <dbReference type="ChEBI" id="CHEBI:57945"/>
        <dbReference type="ChEBI" id="CHEBI:61381"/>
        <dbReference type="EC" id="1.1.1.17"/>
    </reaction>
</comment>
<name>A0A5C3QKZ0_9AGAR</name>
<dbReference type="GO" id="GO:0019592">
    <property type="term" value="P:mannitol catabolic process"/>
    <property type="evidence" value="ECO:0007669"/>
    <property type="project" value="TreeGrafter"/>
</dbReference>